<organism evidence="4 5">
    <name type="scientific">Thielaviopsis punctulata</name>
    <dbReference type="NCBI Taxonomy" id="72032"/>
    <lineage>
        <taxon>Eukaryota</taxon>
        <taxon>Fungi</taxon>
        <taxon>Dikarya</taxon>
        <taxon>Ascomycota</taxon>
        <taxon>Pezizomycotina</taxon>
        <taxon>Sordariomycetes</taxon>
        <taxon>Hypocreomycetidae</taxon>
        <taxon>Microascales</taxon>
        <taxon>Ceratocystidaceae</taxon>
        <taxon>Thielaviopsis</taxon>
    </lineage>
</organism>
<dbReference type="PANTHER" id="PTHR45348:SF2">
    <property type="entry name" value="ZINC-TYPE ALCOHOL DEHYDROGENASE-LIKE PROTEIN C2E1P3.01"/>
    <property type="match status" value="1"/>
</dbReference>
<comment type="caution">
    <text evidence="4">The sequence shown here is derived from an EMBL/GenBank/DDBJ whole genome shotgun (WGS) entry which is preliminary data.</text>
</comment>
<dbReference type="CDD" id="cd08249">
    <property type="entry name" value="enoyl_reductase_like"/>
    <property type="match status" value="1"/>
</dbReference>
<dbReference type="InterPro" id="IPR036291">
    <property type="entry name" value="NAD(P)-bd_dom_sf"/>
</dbReference>
<dbReference type="InterPro" id="IPR020843">
    <property type="entry name" value="ER"/>
</dbReference>
<evidence type="ECO:0000256" key="2">
    <source>
        <dbReference type="ARBA" id="ARBA00023002"/>
    </source>
</evidence>
<dbReference type="InterPro" id="IPR013149">
    <property type="entry name" value="ADH-like_C"/>
</dbReference>
<evidence type="ECO:0000313" key="4">
    <source>
        <dbReference type="EMBL" id="KKA30137.1"/>
    </source>
</evidence>
<dbReference type="GO" id="GO:0016651">
    <property type="term" value="F:oxidoreductase activity, acting on NAD(P)H"/>
    <property type="evidence" value="ECO:0007669"/>
    <property type="project" value="InterPro"/>
</dbReference>
<dbReference type="SUPFAM" id="SSF50129">
    <property type="entry name" value="GroES-like"/>
    <property type="match status" value="1"/>
</dbReference>
<dbReference type="InterPro" id="IPR011032">
    <property type="entry name" value="GroES-like_sf"/>
</dbReference>
<protein>
    <recommendedName>
        <fullName evidence="3">Enoyl reductase (ER) domain-containing protein</fullName>
    </recommendedName>
</protein>
<dbReference type="Proteomes" id="UP000033483">
    <property type="component" value="Unassembled WGS sequence"/>
</dbReference>
<gene>
    <name evidence="4" type="ORF">TD95_001996</name>
</gene>
<sequence length="353" mass="37469">MPENRAIKIVADGQAKIVETEIPKLPNDKYILVKVTAVALNPTDWKHIDSASAIGCLNTQVGCDYAGIVEEVGSGVTKDFKKGDRITGPVNGSNPHRLTDGSFSNYIAVLGDIQIKTPELLTDEQAASLGIAITTVGQSLFQTLGLPLPGENSGKTGKILIYGGSSAMGCMGIQFAKAVGFEVITTCSPSNFNLVKSLGADHIFDYNDASSAASVRTLTGNKLMYAWDCISLPETGRFCANAVSTEGAKYSALLPHAGEAAKEINPKLETFMTLYYVAFNEPVKFYADIPASPESFEFARKFWDISAKLLAEGTIKTTPIAVNVGGSGLEGVLAGLEELKNGKVSGKKLVYVL</sequence>
<dbReference type="Pfam" id="PF08240">
    <property type="entry name" value="ADH_N"/>
    <property type="match status" value="1"/>
</dbReference>
<dbReference type="Gene3D" id="3.40.50.720">
    <property type="entry name" value="NAD(P)-binding Rossmann-like Domain"/>
    <property type="match status" value="1"/>
</dbReference>
<evidence type="ECO:0000313" key="5">
    <source>
        <dbReference type="Proteomes" id="UP000033483"/>
    </source>
</evidence>
<dbReference type="SUPFAM" id="SSF51735">
    <property type="entry name" value="NAD(P)-binding Rossmann-fold domains"/>
    <property type="match status" value="1"/>
</dbReference>
<evidence type="ECO:0000259" key="3">
    <source>
        <dbReference type="SMART" id="SM00829"/>
    </source>
</evidence>
<dbReference type="Gene3D" id="3.90.180.10">
    <property type="entry name" value="Medium-chain alcohol dehydrogenases, catalytic domain"/>
    <property type="match status" value="1"/>
</dbReference>
<feature type="domain" description="Enoyl reductase (ER)" evidence="3">
    <location>
        <begin position="13"/>
        <end position="350"/>
    </location>
</feature>
<dbReference type="AlphaFoldDB" id="A0A0F4ZHZ5"/>
<proteinExistence type="inferred from homology"/>
<dbReference type="EMBL" id="LAEV01000489">
    <property type="protein sequence ID" value="KKA30137.1"/>
    <property type="molecule type" value="Genomic_DNA"/>
</dbReference>
<accession>A0A0F4ZHZ5</accession>
<dbReference type="Pfam" id="PF00107">
    <property type="entry name" value="ADH_zinc_N"/>
    <property type="match status" value="1"/>
</dbReference>
<reference evidence="4 5" key="1">
    <citation type="submission" date="2015-03" db="EMBL/GenBank/DDBJ databases">
        <authorList>
            <person name="Radwan O."/>
            <person name="Al-Naeli F.A."/>
            <person name="Rendon G.A."/>
            <person name="Fields C."/>
        </authorList>
    </citation>
    <scope>NUCLEOTIDE SEQUENCE [LARGE SCALE GENOMIC DNA]</scope>
    <source>
        <strain evidence="4">CR-DP1</strain>
    </source>
</reference>
<evidence type="ECO:0000256" key="1">
    <source>
        <dbReference type="ARBA" id="ARBA00008072"/>
    </source>
</evidence>
<dbReference type="PANTHER" id="PTHR45348">
    <property type="entry name" value="HYPOTHETICAL OXIDOREDUCTASE (EUROFUNG)"/>
    <property type="match status" value="1"/>
</dbReference>
<dbReference type="InterPro" id="IPR013154">
    <property type="entry name" value="ADH-like_N"/>
</dbReference>
<comment type="similarity">
    <text evidence="1">Belongs to the zinc-containing alcohol dehydrogenase family.</text>
</comment>
<keyword evidence="5" id="KW-1185">Reference proteome</keyword>
<dbReference type="SMART" id="SM00829">
    <property type="entry name" value="PKS_ER"/>
    <property type="match status" value="1"/>
</dbReference>
<dbReference type="InterPro" id="IPR047122">
    <property type="entry name" value="Trans-enoyl_RdTase-like"/>
</dbReference>
<dbReference type="OrthoDB" id="48317at2759"/>
<name>A0A0F4ZHZ5_9PEZI</name>
<keyword evidence="2" id="KW-0560">Oxidoreductase</keyword>